<feature type="domain" description="Phospholipase/carboxylesterase/thioesterase" evidence="3">
    <location>
        <begin position="114"/>
        <end position="237"/>
    </location>
</feature>
<dbReference type="InterPro" id="IPR029058">
    <property type="entry name" value="AB_hydrolase_fold"/>
</dbReference>
<dbReference type="RefSeq" id="WP_146438946.1">
    <property type="nucleotide sequence ID" value="NZ_SJPL01000001.1"/>
</dbReference>
<keyword evidence="5" id="KW-1185">Reference proteome</keyword>
<dbReference type="EMBL" id="SJPL01000001">
    <property type="protein sequence ID" value="TWT69590.1"/>
    <property type="molecule type" value="Genomic_DNA"/>
</dbReference>
<reference evidence="4 5" key="1">
    <citation type="submission" date="2019-02" db="EMBL/GenBank/DDBJ databases">
        <title>Deep-cultivation of Planctomycetes and their phenomic and genomic characterization uncovers novel biology.</title>
        <authorList>
            <person name="Wiegand S."/>
            <person name="Jogler M."/>
            <person name="Boedeker C."/>
            <person name="Pinto D."/>
            <person name="Vollmers J."/>
            <person name="Rivas-Marin E."/>
            <person name="Kohn T."/>
            <person name="Peeters S.H."/>
            <person name="Heuer A."/>
            <person name="Rast P."/>
            <person name="Oberbeckmann S."/>
            <person name="Bunk B."/>
            <person name="Jeske O."/>
            <person name="Meyerdierks A."/>
            <person name="Storesund J.E."/>
            <person name="Kallscheuer N."/>
            <person name="Luecker S."/>
            <person name="Lage O.M."/>
            <person name="Pohl T."/>
            <person name="Merkel B.J."/>
            <person name="Hornburger P."/>
            <person name="Mueller R.-W."/>
            <person name="Bruemmer F."/>
            <person name="Labrenz M."/>
            <person name="Spormann A.M."/>
            <person name="Op Den Camp H."/>
            <person name="Overmann J."/>
            <person name="Amann R."/>
            <person name="Jetten M.S.M."/>
            <person name="Mascher T."/>
            <person name="Medema M.H."/>
            <person name="Devos D.P."/>
            <person name="Kaster A.-K."/>
            <person name="Ovreas L."/>
            <person name="Rohde M."/>
            <person name="Galperin M.Y."/>
            <person name="Jogler C."/>
        </authorList>
    </citation>
    <scope>NUCLEOTIDE SEQUENCE [LARGE SCALE GENOMIC DNA]</scope>
    <source>
        <strain evidence="4 5">Pan14r</strain>
    </source>
</reference>
<evidence type="ECO:0000313" key="5">
    <source>
        <dbReference type="Proteomes" id="UP000317238"/>
    </source>
</evidence>
<feature type="region of interest" description="Disordered" evidence="2">
    <location>
        <begin position="1"/>
        <end position="37"/>
    </location>
</feature>
<protein>
    <submittedName>
        <fullName evidence="4">Phospholipase/Carboxylesterase</fullName>
    </submittedName>
</protein>
<evidence type="ECO:0000256" key="2">
    <source>
        <dbReference type="SAM" id="MobiDB-lite"/>
    </source>
</evidence>
<dbReference type="InterPro" id="IPR003140">
    <property type="entry name" value="PLipase/COase/thioEstase"/>
</dbReference>
<gene>
    <name evidence="4" type="ORF">Pan14r_18790</name>
</gene>
<accession>A0A5C5Y315</accession>
<evidence type="ECO:0000259" key="3">
    <source>
        <dbReference type="Pfam" id="PF02230"/>
    </source>
</evidence>
<dbReference type="SUPFAM" id="SSF53474">
    <property type="entry name" value="alpha/beta-Hydrolases"/>
    <property type="match status" value="1"/>
</dbReference>
<comment type="caution">
    <text evidence="4">The sequence shown here is derived from an EMBL/GenBank/DDBJ whole genome shotgun (WGS) entry which is preliminary data.</text>
</comment>
<dbReference type="Gene3D" id="3.40.50.1820">
    <property type="entry name" value="alpha/beta hydrolase"/>
    <property type="match status" value="1"/>
</dbReference>
<evidence type="ECO:0000313" key="4">
    <source>
        <dbReference type="EMBL" id="TWT69590.1"/>
    </source>
</evidence>
<keyword evidence="1" id="KW-0732">Signal</keyword>
<dbReference type="OrthoDB" id="270827at2"/>
<feature type="compositionally biased region" description="Polar residues" evidence="2">
    <location>
        <begin position="12"/>
        <end position="21"/>
    </location>
</feature>
<organism evidence="4 5">
    <name type="scientific">Crateriforma conspicua</name>
    <dbReference type="NCBI Taxonomy" id="2527996"/>
    <lineage>
        <taxon>Bacteria</taxon>
        <taxon>Pseudomonadati</taxon>
        <taxon>Planctomycetota</taxon>
        <taxon>Planctomycetia</taxon>
        <taxon>Planctomycetales</taxon>
        <taxon>Planctomycetaceae</taxon>
        <taxon>Crateriforma</taxon>
    </lineage>
</organism>
<dbReference type="GO" id="GO:0016787">
    <property type="term" value="F:hydrolase activity"/>
    <property type="evidence" value="ECO:0007669"/>
    <property type="project" value="InterPro"/>
</dbReference>
<evidence type="ECO:0000256" key="1">
    <source>
        <dbReference type="ARBA" id="ARBA00022729"/>
    </source>
</evidence>
<dbReference type="Proteomes" id="UP000317238">
    <property type="component" value="Unassembled WGS sequence"/>
</dbReference>
<dbReference type="InterPro" id="IPR050955">
    <property type="entry name" value="Plant_Biomass_Hydrol_Est"/>
</dbReference>
<dbReference type="AlphaFoldDB" id="A0A5C5Y315"/>
<sequence length="284" mass="31995">MRRFHDPDGLSTEASEPSETWKSPWKDEPCGWSDGVAATTDSSAIVGEDSTDELPAARTFLLPLHYEPGYQYPLVIWLHNDGFNETQIEQVMPHISLRNYVGIGVRGAKAGDAIGHRFDWSDTEAAVQSAWRQINSAIDESKRRFAIHPDRIVLAGYRSGGTMALRLALRHPEVFAGVISLGGALPTGRRLFSDLNDLRRQRLSMLWSWAVQGDHFHNTTMTDNLRQMLMTKCRIEVRQYFDDDEMNTVTLSDVNEWIMNRIVAGNVCVDGEPETSPSLNFSQN</sequence>
<dbReference type="Pfam" id="PF02230">
    <property type="entry name" value="Abhydrolase_2"/>
    <property type="match status" value="1"/>
</dbReference>
<dbReference type="PANTHER" id="PTHR43037">
    <property type="entry name" value="UNNAMED PRODUCT-RELATED"/>
    <property type="match status" value="1"/>
</dbReference>
<proteinExistence type="predicted"/>
<dbReference type="PANTHER" id="PTHR43037:SF1">
    <property type="entry name" value="BLL1128 PROTEIN"/>
    <property type="match status" value="1"/>
</dbReference>
<name>A0A5C5Y315_9PLAN</name>